<proteinExistence type="predicted"/>
<organism evidence="1 2">
    <name type="scientific">Paraglomus brasilianum</name>
    <dbReference type="NCBI Taxonomy" id="144538"/>
    <lineage>
        <taxon>Eukaryota</taxon>
        <taxon>Fungi</taxon>
        <taxon>Fungi incertae sedis</taxon>
        <taxon>Mucoromycota</taxon>
        <taxon>Glomeromycotina</taxon>
        <taxon>Glomeromycetes</taxon>
        <taxon>Paraglomerales</taxon>
        <taxon>Paraglomeraceae</taxon>
        <taxon>Paraglomus</taxon>
    </lineage>
</organism>
<gene>
    <name evidence="1" type="ORF">PBRASI_LOCUS3980</name>
</gene>
<keyword evidence="2" id="KW-1185">Reference proteome</keyword>
<protein>
    <submittedName>
        <fullName evidence="1">2143_t:CDS:1</fullName>
    </submittedName>
</protein>
<dbReference type="Proteomes" id="UP000789739">
    <property type="component" value="Unassembled WGS sequence"/>
</dbReference>
<evidence type="ECO:0000313" key="2">
    <source>
        <dbReference type="Proteomes" id="UP000789739"/>
    </source>
</evidence>
<accession>A0A9N9AF78</accession>
<sequence length="132" mass="15377">MQPNPQGQLNLPEQVIKTPTRLYLNCSSTQYLRYLVHVILKLKGVYEEIPNNIIDETVDEAIKNYNQKDIKIQVEEGSRAYHQHPIAKFFEKGLESLVPTQPIDAHAKKETLHYHTKQERSTTFTFRNPTKT</sequence>
<dbReference type="EMBL" id="CAJVPI010000386">
    <property type="protein sequence ID" value="CAG8528314.1"/>
    <property type="molecule type" value="Genomic_DNA"/>
</dbReference>
<reference evidence="1" key="1">
    <citation type="submission" date="2021-06" db="EMBL/GenBank/DDBJ databases">
        <authorList>
            <person name="Kallberg Y."/>
            <person name="Tangrot J."/>
            <person name="Rosling A."/>
        </authorList>
    </citation>
    <scope>NUCLEOTIDE SEQUENCE</scope>
    <source>
        <strain evidence="1">BR232B</strain>
    </source>
</reference>
<comment type="caution">
    <text evidence="1">The sequence shown here is derived from an EMBL/GenBank/DDBJ whole genome shotgun (WGS) entry which is preliminary data.</text>
</comment>
<evidence type="ECO:0000313" key="1">
    <source>
        <dbReference type="EMBL" id="CAG8528314.1"/>
    </source>
</evidence>
<name>A0A9N9AF78_9GLOM</name>
<dbReference type="AlphaFoldDB" id="A0A9N9AF78"/>
<dbReference type="OrthoDB" id="2447291at2759"/>